<evidence type="ECO:0000256" key="1">
    <source>
        <dbReference type="SAM" id="MobiDB-lite"/>
    </source>
</evidence>
<sequence length="1170" mass="129124">MNSMWIWMKSKLGLSIMISMAVIISIFSVVTIMSRDNSNNIEPAVSEVNTDNKQIPQPVPVSATAPPLEEEVPLTEQHVGEWINEAVWTGYHLSPSEEGEVSIKFDHTADYASVRRKMNIGNENQLALQFVNLNQSITHLELYLRGDKKQFVDDANGGYWLYHEAFVGDYKAEGSQKETVRLTYDISGALSELHGNLSDGVQLVMMIESHPNSTASYDRKGEMIVQSVTLTTKANEAKRTVFHENTIMPWRTDGGYKLSVQNGRTLISYDNPTDYANVSAEIKNHNKAYSFLKLVLERGDRSTENITVKLLGTNGQEGYDVIDLTKINTDTFVYEVDTIAVNTMIGKLARVELFIDSNPLNEPTNRKGKLTIASASLMKAATQQAAEVSVPPSKGKGVTIDAWNTAGGYTIQQKDGSTHVSYKNDGLSDYANIYTTVNHHAKEYGNLTITFDRLDHSAENVLVKLLGANGEEGYGVINLMDYKESVVNYEMDIYATNPRIDRVVKMELFIDSSPLLPTKDRTGELKIISVSFSKVGSQPPKKPQPSDEEMESNEEMIGIWKTDGSYTLNPRKDGTIEISYKNMGRSTYENVYSTISGHSAEKKYLRFTLKNLDSASKHVLIKTIGKNGQEGYGLMVLKPNATTDYEMDVYSANPDIDVISRIELFIDTSSEAGADLNEGKLEILDVSFDENSRNDNEEEVKELTIGEWKTDGEYTLNAGKDGSIDISYESIGRNTYQNVYSAISGHSKEKKYLHFTMKNLDGTSKYVLIKIIGKNGKEGYGLMVLKPNATTDYEMDIYGANPDMDIIAKIELFIDSSGEAGADVNRGKLELLAVTFANHSSLEEEEVPSTDLEQHHPGPGTSNPPIVDLKGWGTDGKYALKANSSGHITVTYSNVAKNSYANINRSIDNHTAAKKYLQFSIRNKDHTSKHILVKLIGANNQEGYDVMTLEPDAVTDHEIDVYATNSDMDTLKRIELFIDSSGDATADTNAGSLVIESYALAEVSNTTPPVVQPGLDLGDWATPGGYIITNGENGSASVSYSNVGKNTYANIYSTITGHSETFKYLQLSIHNHDSSTKHILIKLIGENGQEGYGVIRLEPNLITDYELDIYAANPGIDRLRRIEFFIDSSGDATADANSGSLEIVSYAISEDSNTPPQVDPLEMDSAQLAD</sequence>
<feature type="region of interest" description="Disordered" evidence="1">
    <location>
        <begin position="1151"/>
        <end position="1170"/>
    </location>
</feature>
<evidence type="ECO:0000313" key="4">
    <source>
        <dbReference type="Proteomes" id="UP000261905"/>
    </source>
</evidence>
<dbReference type="EMBL" id="QUBQ01000002">
    <property type="protein sequence ID" value="REK75128.1"/>
    <property type="molecule type" value="Genomic_DNA"/>
</dbReference>
<proteinExistence type="predicted"/>
<comment type="caution">
    <text evidence="3">The sequence shown here is derived from an EMBL/GenBank/DDBJ whole genome shotgun (WGS) entry which is preliminary data.</text>
</comment>
<protein>
    <submittedName>
        <fullName evidence="3">Uncharacterized protein</fullName>
    </submittedName>
</protein>
<organism evidence="3 4">
    <name type="scientific">Paenibacillus paeoniae</name>
    <dbReference type="NCBI Taxonomy" id="2292705"/>
    <lineage>
        <taxon>Bacteria</taxon>
        <taxon>Bacillati</taxon>
        <taxon>Bacillota</taxon>
        <taxon>Bacilli</taxon>
        <taxon>Bacillales</taxon>
        <taxon>Paenibacillaceae</taxon>
        <taxon>Paenibacillus</taxon>
    </lineage>
</organism>
<feature type="region of interest" description="Disordered" evidence="1">
    <location>
        <begin position="843"/>
        <end position="865"/>
    </location>
</feature>
<gene>
    <name evidence="3" type="ORF">DX130_15970</name>
</gene>
<dbReference type="AlphaFoldDB" id="A0A371PHX5"/>
<name>A0A371PHX5_9BACL</name>
<keyword evidence="2" id="KW-0472">Membrane</keyword>
<evidence type="ECO:0000256" key="2">
    <source>
        <dbReference type="SAM" id="Phobius"/>
    </source>
</evidence>
<dbReference type="Proteomes" id="UP000261905">
    <property type="component" value="Unassembled WGS sequence"/>
</dbReference>
<evidence type="ECO:0000313" key="3">
    <source>
        <dbReference type="EMBL" id="REK75128.1"/>
    </source>
</evidence>
<keyword evidence="2" id="KW-0812">Transmembrane</keyword>
<keyword evidence="2" id="KW-1133">Transmembrane helix</keyword>
<keyword evidence="4" id="KW-1185">Reference proteome</keyword>
<reference evidence="3 4" key="1">
    <citation type="submission" date="2018-08" db="EMBL/GenBank/DDBJ databases">
        <title>Paenibacillus sp. M4BSY-1, whole genome shotgun sequence.</title>
        <authorList>
            <person name="Tuo L."/>
        </authorList>
    </citation>
    <scope>NUCLEOTIDE SEQUENCE [LARGE SCALE GENOMIC DNA]</scope>
    <source>
        <strain evidence="3 4">M4BSY-1</strain>
    </source>
</reference>
<accession>A0A371PHX5</accession>
<feature type="transmembrane region" description="Helical" evidence="2">
    <location>
        <begin position="12"/>
        <end position="33"/>
    </location>
</feature>